<dbReference type="AlphaFoldDB" id="A0A371D964"/>
<protein>
    <submittedName>
        <fullName evidence="1">Uncharacterized protein</fullName>
    </submittedName>
</protein>
<name>A0A371D964_9APHY</name>
<sequence length="143" mass="16317">MYDSNPRADGHGRIKSVIAELPHLWLVEDVDAETVTKTWMRREIPPESQDPIIQRSRSQTILRIRDSRRKNDYTDTVTSRITLYGLLNTLDIIGAPEGRILIAMTKDYTPRQRDAARSSGCWNSGLRSNFSAASSTRRRQTVT</sequence>
<proteinExistence type="predicted"/>
<keyword evidence="2" id="KW-1185">Reference proteome</keyword>
<dbReference type="Proteomes" id="UP000256964">
    <property type="component" value="Unassembled WGS sequence"/>
</dbReference>
<gene>
    <name evidence="1" type="ORF">OH76DRAFT_552882</name>
</gene>
<evidence type="ECO:0000313" key="1">
    <source>
        <dbReference type="EMBL" id="RDX49068.1"/>
    </source>
</evidence>
<evidence type="ECO:0000313" key="2">
    <source>
        <dbReference type="Proteomes" id="UP000256964"/>
    </source>
</evidence>
<reference evidence="1 2" key="1">
    <citation type="journal article" date="2018" name="Biotechnol. Biofuels">
        <title>Integrative visual omics of the white-rot fungus Polyporus brumalis exposes the biotechnological potential of its oxidative enzymes for delignifying raw plant biomass.</title>
        <authorList>
            <person name="Miyauchi S."/>
            <person name="Rancon A."/>
            <person name="Drula E."/>
            <person name="Hage H."/>
            <person name="Chaduli D."/>
            <person name="Favel A."/>
            <person name="Grisel S."/>
            <person name="Henrissat B."/>
            <person name="Herpoel-Gimbert I."/>
            <person name="Ruiz-Duenas F.J."/>
            <person name="Chevret D."/>
            <person name="Hainaut M."/>
            <person name="Lin J."/>
            <person name="Wang M."/>
            <person name="Pangilinan J."/>
            <person name="Lipzen A."/>
            <person name="Lesage-Meessen L."/>
            <person name="Navarro D."/>
            <person name="Riley R."/>
            <person name="Grigoriev I.V."/>
            <person name="Zhou S."/>
            <person name="Raouche S."/>
            <person name="Rosso M.N."/>
        </authorList>
    </citation>
    <scope>NUCLEOTIDE SEQUENCE [LARGE SCALE GENOMIC DNA]</scope>
    <source>
        <strain evidence="1 2">BRFM 1820</strain>
    </source>
</reference>
<organism evidence="1 2">
    <name type="scientific">Lentinus brumalis</name>
    <dbReference type="NCBI Taxonomy" id="2498619"/>
    <lineage>
        <taxon>Eukaryota</taxon>
        <taxon>Fungi</taxon>
        <taxon>Dikarya</taxon>
        <taxon>Basidiomycota</taxon>
        <taxon>Agaricomycotina</taxon>
        <taxon>Agaricomycetes</taxon>
        <taxon>Polyporales</taxon>
        <taxon>Polyporaceae</taxon>
        <taxon>Lentinus</taxon>
    </lineage>
</organism>
<accession>A0A371D964</accession>
<dbReference type="EMBL" id="KZ857407">
    <property type="protein sequence ID" value="RDX49068.1"/>
    <property type="molecule type" value="Genomic_DNA"/>
</dbReference>